<keyword evidence="6 8" id="KW-0106">Calcium</keyword>
<evidence type="ECO:0000256" key="1">
    <source>
        <dbReference type="ARBA" id="ARBA00004239"/>
    </source>
</evidence>
<dbReference type="InterPro" id="IPR050819">
    <property type="entry name" value="Tripeptidyl-peptidase_I"/>
</dbReference>
<feature type="compositionally biased region" description="Basic and acidic residues" evidence="9">
    <location>
        <begin position="566"/>
        <end position="576"/>
    </location>
</feature>
<evidence type="ECO:0000256" key="8">
    <source>
        <dbReference type="PROSITE-ProRule" id="PRU01032"/>
    </source>
</evidence>
<comment type="cofactor">
    <cofactor evidence="8">
        <name>Ca(2+)</name>
        <dbReference type="ChEBI" id="CHEBI:29108"/>
    </cofactor>
    <text evidence="8">Binds 1 Ca(2+) ion per subunit.</text>
</comment>
<feature type="region of interest" description="Disordered" evidence="9">
    <location>
        <begin position="534"/>
        <end position="590"/>
    </location>
</feature>
<dbReference type="SUPFAM" id="SSF52743">
    <property type="entry name" value="Subtilisin-like"/>
    <property type="match status" value="1"/>
</dbReference>
<dbReference type="RefSeq" id="XP_066697240.1">
    <property type="nucleotide sequence ID" value="XM_066844842.1"/>
</dbReference>
<keyword evidence="13" id="KW-1185">Reference proteome</keyword>
<keyword evidence="3 8" id="KW-0479">Metal-binding</keyword>
<keyword evidence="10" id="KW-0732">Signal</keyword>
<dbReference type="PANTHER" id="PTHR14218">
    <property type="entry name" value="PROTEASE S8 TRIPEPTIDYL PEPTIDASE I CLN2"/>
    <property type="match status" value="1"/>
</dbReference>
<dbReference type="PROSITE" id="PS51695">
    <property type="entry name" value="SEDOLISIN"/>
    <property type="match status" value="1"/>
</dbReference>
<evidence type="ECO:0000256" key="4">
    <source>
        <dbReference type="ARBA" id="ARBA00022801"/>
    </source>
</evidence>
<evidence type="ECO:0000256" key="6">
    <source>
        <dbReference type="ARBA" id="ARBA00022837"/>
    </source>
</evidence>
<accession>A0ABR1Q5C1</accession>
<organism evidence="12 13">
    <name type="scientific">Apiospora aurea</name>
    <dbReference type="NCBI Taxonomy" id="335848"/>
    <lineage>
        <taxon>Eukaryota</taxon>
        <taxon>Fungi</taxon>
        <taxon>Dikarya</taxon>
        <taxon>Ascomycota</taxon>
        <taxon>Pezizomycotina</taxon>
        <taxon>Sordariomycetes</taxon>
        <taxon>Xylariomycetidae</taxon>
        <taxon>Amphisphaeriales</taxon>
        <taxon>Apiosporaceae</taxon>
        <taxon>Apiospora</taxon>
    </lineage>
</organism>
<evidence type="ECO:0000256" key="7">
    <source>
        <dbReference type="ARBA" id="ARBA00023145"/>
    </source>
</evidence>
<dbReference type="SUPFAM" id="SSF54897">
    <property type="entry name" value="Protease propeptides/inhibitors"/>
    <property type="match status" value="1"/>
</dbReference>
<keyword evidence="7" id="KW-0865">Zymogen</keyword>
<sequence length="788" mass="85681">MKPILILFYSLALFVSRVSVTPLRHHGPEGPDPGFQTTTRRAVPDDHVKHERRTFEQGRRWVRLRRADALATLPMRIGLKQRNLEKGHDLLMDISDPTSKNYGKHLTSAEVADFFTPSETSVAAVKDWLVGAGLPASAIARSLNRQWIQFDVPVRQAEDLLAADYHVYEHDESRVQTVACEEYHVPEHIQEHIDYITPGIKLMSLGESHGPRGQARKRSTSRGGEGIDRFILPVTKLDPAKFKTAMNHTSAPNDAGPSIPWNIPFPLDGDCDKYMTPACIRRLYRVPKGTKAHPSNKMGVFQGLGQKYTQHDLNTFFMGFMDGIIPNGTHPELRSINGGRGVTTDRRLAGTEANLDFQMAYGLIWPQQTVLYSVDDEYYQKNQAGADSPYKGFFNNLWNAIDGSYCSSSAFGETGNCACPECLDPSYPNPHTNSSLGYQGPLMCGAHARTNVITISYSGGEADLPYSYQRRQCAEILKLALQGTTVLVGSGDDGVASAGNDPAPNGCLGRDHEVFHPQFLSTCPYVLSVGSTLLPPGRKPDGVDGGGDDDDDGSASSSAPSGCGAEKTERKEKENPETPTVRFPSGGGFSNIYPRPPWQDRHVENYFARVNLSFTGYDGGRPREGFFIGDPSNLTTSNNPADTSAYNSSATPGDVTAPGRFNRLGRAYPDVAANGDNFVISHRGELARIGGTSASCPLFGSLLNLINEERLAAGKRGPVGFVNPVLYAHPEVFRDVVVGGNRGCGAGVEGQQGMKKPMAFPAAPGWDPVSGLGTPDFPKMLELFMSLP</sequence>
<evidence type="ECO:0000256" key="5">
    <source>
        <dbReference type="ARBA" id="ARBA00022825"/>
    </source>
</evidence>
<protein>
    <submittedName>
        <fullName evidence="12">Tripeptidyl-peptidase sed1</fullName>
    </submittedName>
</protein>
<feature type="domain" description="Peptidase S53" evidence="11">
    <location>
        <begin position="274"/>
        <end position="787"/>
    </location>
</feature>
<dbReference type="Pfam" id="PF09286">
    <property type="entry name" value="Pro-kuma_activ"/>
    <property type="match status" value="1"/>
</dbReference>
<dbReference type="GeneID" id="92077904"/>
<dbReference type="PANTHER" id="PTHR14218:SF19">
    <property type="entry name" value="SERINE PROTEASE AORO, PUTATIVE (AFU_ORTHOLOGUE AFUA_6G10250)-RELATED"/>
    <property type="match status" value="1"/>
</dbReference>
<feature type="binding site" evidence="8">
    <location>
        <position position="735"/>
    </location>
    <ligand>
        <name>Ca(2+)</name>
        <dbReference type="ChEBI" id="CHEBI:29108"/>
    </ligand>
</feature>
<dbReference type="InterPro" id="IPR015366">
    <property type="entry name" value="S53_propep"/>
</dbReference>
<comment type="subcellular location">
    <subcellularLocation>
        <location evidence="1">Secreted</location>
        <location evidence="1">Extracellular space</location>
    </subcellularLocation>
</comment>
<dbReference type="CDD" id="cd04056">
    <property type="entry name" value="Peptidases_S53"/>
    <property type="match status" value="1"/>
</dbReference>
<evidence type="ECO:0000256" key="10">
    <source>
        <dbReference type="SAM" id="SignalP"/>
    </source>
</evidence>
<feature type="active site" description="Charge relay system" evidence="8">
    <location>
        <position position="693"/>
    </location>
</feature>
<keyword evidence="2 8" id="KW-0645">Protease</keyword>
<feature type="binding site" evidence="8">
    <location>
        <position position="767"/>
    </location>
    <ligand>
        <name>Ca(2+)</name>
        <dbReference type="ChEBI" id="CHEBI:29108"/>
    </ligand>
</feature>
<evidence type="ECO:0000259" key="11">
    <source>
        <dbReference type="PROSITE" id="PS51695"/>
    </source>
</evidence>
<proteinExistence type="predicted"/>
<feature type="binding site" evidence="8">
    <location>
        <position position="765"/>
    </location>
    <ligand>
        <name>Ca(2+)</name>
        <dbReference type="ChEBI" id="CHEBI:29108"/>
    </ligand>
</feature>
<keyword evidence="4 8" id="KW-0378">Hydrolase</keyword>
<dbReference type="CDD" id="cd11377">
    <property type="entry name" value="Pro-peptidase_S53"/>
    <property type="match status" value="1"/>
</dbReference>
<evidence type="ECO:0000256" key="9">
    <source>
        <dbReference type="SAM" id="MobiDB-lite"/>
    </source>
</evidence>
<dbReference type="SMART" id="SM00944">
    <property type="entry name" value="Pro-kuma_activ"/>
    <property type="match status" value="1"/>
</dbReference>
<evidence type="ECO:0000256" key="3">
    <source>
        <dbReference type="ARBA" id="ARBA00022723"/>
    </source>
</evidence>
<dbReference type="InterPro" id="IPR030400">
    <property type="entry name" value="Sedolisin_dom"/>
</dbReference>
<feature type="chain" id="PRO_5045124414" evidence="10">
    <location>
        <begin position="21"/>
        <end position="788"/>
    </location>
</feature>
<dbReference type="EMBL" id="JAQQWE010000006">
    <property type="protein sequence ID" value="KAK7947734.1"/>
    <property type="molecule type" value="Genomic_DNA"/>
</dbReference>
<feature type="signal peptide" evidence="10">
    <location>
        <begin position="1"/>
        <end position="20"/>
    </location>
</feature>
<dbReference type="InterPro" id="IPR036852">
    <property type="entry name" value="Peptidase_S8/S53_dom_sf"/>
</dbReference>
<comment type="caution">
    <text evidence="12">The sequence shown here is derived from an EMBL/GenBank/DDBJ whole genome shotgun (WGS) entry which is preliminary data.</text>
</comment>
<feature type="active site" description="Charge relay system" evidence="8">
    <location>
        <position position="356"/>
    </location>
</feature>
<keyword evidence="5 8" id="KW-0720">Serine protease</keyword>
<feature type="compositionally biased region" description="Low complexity" evidence="9">
    <location>
        <begin position="554"/>
        <end position="565"/>
    </location>
</feature>
<feature type="binding site" evidence="8">
    <location>
        <position position="736"/>
    </location>
    <ligand>
        <name>Ca(2+)</name>
        <dbReference type="ChEBI" id="CHEBI:29108"/>
    </ligand>
</feature>
<reference evidence="12 13" key="1">
    <citation type="submission" date="2023-01" db="EMBL/GenBank/DDBJ databases">
        <title>Analysis of 21 Apiospora genomes using comparative genomics revels a genus with tremendous synthesis potential of carbohydrate active enzymes and secondary metabolites.</title>
        <authorList>
            <person name="Sorensen T."/>
        </authorList>
    </citation>
    <scope>NUCLEOTIDE SEQUENCE [LARGE SCALE GENOMIC DNA]</scope>
    <source>
        <strain evidence="12 13">CBS 24483</strain>
    </source>
</reference>
<evidence type="ECO:0000313" key="13">
    <source>
        <dbReference type="Proteomes" id="UP001391051"/>
    </source>
</evidence>
<name>A0ABR1Q5C1_9PEZI</name>
<evidence type="ECO:0000313" key="12">
    <source>
        <dbReference type="EMBL" id="KAK7947734.1"/>
    </source>
</evidence>
<dbReference type="Gene3D" id="3.40.50.200">
    <property type="entry name" value="Peptidase S8/S53 domain"/>
    <property type="match status" value="1"/>
</dbReference>
<feature type="active site" description="Charge relay system" evidence="8">
    <location>
        <position position="352"/>
    </location>
</feature>
<dbReference type="Proteomes" id="UP001391051">
    <property type="component" value="Unassembled WGS sequence"/>
</dbReference>
<gene>
    <name evidence="12" type="ORF">PG986_008620</name>
</gene>
<evidence type="ECO:0000256" key="2">
    <source>
        <dbReference type="ARBA" id="ARBA00022670"/>
    </source>
</evidence>